<name>A0A7H0KC03_9CORY</name>
<gene>
    <name evidence="2" type="ORF">HMA55_07095</name>
</gene>
<comment type="caution">
    <text evidence="2">The sequence shown here is derived from an EMBL/GenBank/DDBJ whole genome shotgun (WGS) entry which is preliminary data.</text>
</comment>
<protein>
    <submittedName>
        <fullName evidence="2">HNH endonuclease</fullName>
    </submittedName>
</protein>
<dbReference type="InterPro" id="IPR002711">
    <property type="entry name" value="HNH"/>
</dbReference>
<proteinExistence type="predicted"/>
<dbReference type="GO" id="GO:0004519">
    <property type="term" value="F:endonuclease activity"/>
    <property type="evidence" value="ECO:0007669"/>
    <property type="project" value="UniProtKB-KW"/>
</dbReference>
<dbReference type="RefSeq" id="WP_181192367.1">
    <property type="nucleotide sequence ID" value="NZ_JABFED010000004.1"/>
</dbReference>
<dbReference type="Pfam" id="PF01844">
    <property type="entry name" value="HNH"/>
    <property type="match status" value="1"/>
</dbReference>
<dbReference type="Gene3D" id="1.10.30.50">
    <property type="match status" value="1"/>
</dbReference>
<dbReference type="AlphaFoldDB" id="A0A7H0KC03"/>
<dbReference type="CDD" id="cd00085">
    <property type="entry name" value="HNHc"/>
    <property type="match status" value="1"/>
</dbReference>
<keyword evidence="3" id="KW-1185">Reference proteome</keyword>
<dbReference type="SMART" id="SM00507">
    <property type="entry name" value="HNHc"/>
    <property type="match status" value="1"/>
</dbReference>
<dbReference type="GO" id="GO:0008270">
    <property type="term" value="F:zinc ion binding"/>
    <property type="evidence" value="ECO:0007669"/>
    <property type="project" value="InterPro"/>
</dbReference>
<evidence type="ECO:0000313" key="3">
    <source>
        <dbReference type="Proteomes" id="UP000577408"/>
    </source>
</evidence>
<reference evidence="2 3" key="1">
    <citation type="submission" date="2020-05" db="EMBL/GenBank/DDBJ databases">
        <title>Descriptions of Corynebacterium xxxx sp. nov., Corynebacterium yyyy sp. nov. and Corynebacterium zzzz sp. nov.</title>
        <authorList>
            <person name="Zhang G."/>
        </authorList>
    </citation>
    <scope>NUCLEOTIDE SEQUENCE [LARGE SCALE GENOMIC DNA]</scope>
    <source>
        <strain evidence="3">zg-913</strain>
    </source>
</reference>
<evidence type="ECO:0000313" key="2">
    <source>
        <dbReference type="EMBL" id="MBA1837662.1"/>
    </source>
</evidence>
<dbReference type="GO" id="GO:0003676">
    <property type="term" value="F:nucleic acid binding"/>
    <property type="evidence" value="ECO:0007669"/>
    <property type="project" value="InterPro"/>
</dbReference>
<sequence length="361" mass="40009">MTPFQQFLDTQPSVDVLVGFDKRSAVAAGIMPNLASKWAAVHDVYYGATRWAKQQRLGLEAAQEFPLSQLVYIEDRLKEIPNEAERWRVRRKLLKTASTHQALKAKADRLIVKPARTRPKLQVTVSKSVHGTRALRVTADEHDIADIEHYLREGLDPSKPPGPQMLRRFLDLIRGSGSVPSSIRRPIVVVGLDQHIQILRGEGNDIILGLTDGTTITGAQYLEMHPGIEEIGLFHPAEGAVNLYQTQRYANTKQRDLARMALTVCPWPGCRHGSDNCEIHHIQAWSQGGATNLANLAPVCHYHNQINHDDATFANTRGGVQRRDGVPVWVSPNGIPAANTYHPYGAMEVLFGEAASPANRT</sequence>
<keyword evidence="2" id="KW-0378">Hydrolase</keyword>
<dbReference type="InterPro" id="IPR003615">
    <property type="entry name" value="HNH_nuc"/>
</dbReference>
<organism evidence="2 3">
    <name type="scientific">Corynebacterium wankanglinii</name>
    <dbReference type="NCBI Taxonomy" id="2735136"/>
    <lineage>
        <taxon>Bacteria</taxon>
        <taxon>Bacillati</taxon>
        <taxon>Actinomycetota</taxon>
        <taxon>Actinomycetes</taxon>
        <taxon>Mycobacteriales</taxon>
        <taxon>Corynebacteriaceae</taxon>
        <taxon>Corynebacterium</taxon>
    </lineage>
</organism>
<keyword evidence="2" id="KW-0540">Nuclease</keyword>
<feature type="domain" description="HNH nuclease" evidence="1">
    <location>
        <begin position="252"/>
        <end position="305"/>
    </location>
</feature>
<evidence type="ECO:0000259" key="1">
    <source>
        <dbReference type="SMART" id="SM00507"/>
    </source>
</evidence>
<accession>A0A7H0KC03</accession>
<dbReference type="EMBL" id="JABFED010000004">
    <property type="protein sequence ID" value="MBA1837662.1"/>
    <property type="molecule type" value="Genomic_DNA"/>
</dbReference>
<dbReference type="Proteomes" id="UP000577408">
    <property type="component" value="Unassembled WGS sequence"/>
</dbReference>
<keyword evidence="2" id="KW-0255">Endonuclease</keyword>